<keyword evidence="2 4" id="KW-0195">Cyclin</keyword>
<dbReference type="InterPro" id="IPR039361">
    <property type="entry name" value="Cyclin"/>
</dbReference>
<feature type="domain" description="Cyclin-like" evidence="6">
    <location>
        <begin position="109"/>
        <end position="195"/>
    </location>
</feature>
<dbReference type="PANTHER" id="PTHR10177">
    <property type="entry name" value="CYCLINS"/>
    <property type="match status" value="1"/>
</dbReference>
<keyword evidence="9" id="KW-1185">Reference proteome</keyword>
<protein>
    <submittedName>
        <fullName evidence="8">CYCAB3 protein</fullName>
    </submittedName>
</protein>
<dbReference type="GO" id="GO:0051301">
    <property type="term" value="P:cell division"/>
    <property type="evidence" value="ECO:0007669"/>
    <property type="project" value="UniProtKB-KW"/>
</dbReference>
<comment type="caution">
    <text evidence="8">The sequence shown here is derived from an EMBL/GenBank/DDBJ whole genome shotgun (WGS) entry which is preliminary data.</text>
</comment>
<reference evidence="9" key="1">
    <citation type="journal article" date="2016" name="Nat. Commun.">
        <title>The Gonium pectorale genome demonstrates co-option of cell cycle regulation during the evolution of multicellularity.</title>
        <authorList>
            <person name="Hanschen E.R."/>
            <person name="Marriage T.N."/>
            <person name="Ferris P.J."/>
            <person name="Hamaji T."/>
            <person name="Toyoda A."/>
            <person name="Fujiyama A."/>
            <person name="Neme R."/>
            <person name="Noguchi H."/>
            <person name="Minakuchi Y."/>
            <person name="Suzuki M."/>
            <person name="Kawai-Toyooka H."/>
            <person name="Smith D.R."/>
            <person name="Sparks H."/>
            <person name="Anderson J."/>
            <person name="Bakaric R."/>
            <person name="Luria V."/>
            <person name="Karger A."/>
            <person name="Kirschner M.W."/>
            <person name="Durand P.M."/>
            <person name="Michod R.E."/>
            <person name="Nozaki H."/>
            <person name="Olson B.J."/>
        </authorList>
    </citation>
    <scope>NUCLEOTIDE SEQUENCE [LARGE SCALE GENOMIC DNA]</scope>
    <source>
        <strain evidence="9">NIES-2863</strain>
    </source>
</reference>
<proteinExistence type="inferred from homology"/>
<evidence type="ECO:0000313" key="8">
    <source>
        <dbReference type="EMBL" id="KXZ46112.1"/>
    </source>
</evidence>
<evidence type="ECO:0000256" key="1">
    <source>
        <dbReference type="ARBA" id="ARBA00022618"/>
    </source>
</evidence>
<dbReference type="InterPro" id="IPR013763">
    <property type="entry name" value="Cyclin-like_dom"/>
</dbReference>
<evidence type="ECO:0000256" key="5">
    <source>
        <dbReference type="SAM" id="MobiDB-lite"/>
    </source>
</evidence>
<keyword evidence="1" id="KW-0132">Cell division</keyword>
<dbReference type="Proteomes" id="UP000075714">
    <property type="component" value="Unassembled WGS sequence"/>
</dbReference>
<feature type="region of interest" description="Disordered" evidence="5">
    <location>
        <begin position="1"/>
        <end position="27"/>
    </location>
</feature>
<dbReference type="Pfam" id="PF02984">
    <property type="entry name" value="Cyclin_C"/>
    <property type="match status" value="1"/>
</dbReference>
<evidence type="ECO:0000256" key="3">
    <source>
        <dbReference type="ARBA" id="ARBA00023306"/>
    </source>
</evidence>
<dbReference type="SMART" id="SM01332">
    <property type="entry name" value="Cyclin_C"/>
    <property type="match status" value="1"/>
</dbReference>
<feature type="domain" description="Cyclin C-terminal" evidence="7">
    <location>
        <begin position="204"/>
        <end position="315"/>
    </location>
</feature>
<comment type="similarity">
    <text evidence="4">Belongs to the cyclin family.</text>
</comment>
<evidence type="ECO:0000256" key="4">
    <source>
        <dbReference type="RuleBase" id="RU000383"/>
    </source>
</evidence>
<dbReference type="InterPro" id="IPR006671">
    <property type="entry name" value="Cyclin_N"/>
</dbReference>
<evidence type="ECO:0000259" key="6">
    <source>
        <dbReference type="SMART" id="SM00385"/>
    </source>
</evidence>
<organism evidence="8 9">
    <name type="scientific">Gonium pectorale</name>
    <name type="common">Green alga</name>
    <dbReference type="NCBI Taxonomy" id="33097"/>
    <lineage>
        <taxon>Eukaryota</taxon>
        <taxon>Viridiplantae</taxon>
        <taxon>Chlorophyta</taxon>
        <taxon>core chlorophytes</taxon>
        <taxon>Chlorophyceae</taxon>
        <taxon>CS clade</taxon>
        <taxon>Chlamydomonadales</taxon>
        <taxon>Volvocaceae</taxon>
        <taxon>Gonium</taxon>
    </lineage>
</organism>
<dbReference type="EMBL" id="LSYV01000048">
    <property type="protein sequence ID" value="KXZ46112.1"/>
    <property type="molecule type" value="Genomic_DNA"/>
</dbReference>
<keyword evidence="3" id="KW-0131">Cell cycle</keyword>
<dbReference type="AlphaFoldDB" id="A0A150G8D8"/>
<sequence>MARSPPPSKRPYDSLLDDQAVGLERGREPKGVLRRAYSAPSSAAALEQKNADELAYWCARQDLANTGGDGCFNCDFKPRSASPRRSAPSTSTSPIPCPVSAADRATVVDWLAELRHSFKLHPESLFLSVNYFDRCLTSPDLDLSRPRLQLLGMACLWLASKFNEVHPPGCRALTDMAQGAYSSEELVEMERAVLKVLSFSLTVPTPFRFAHYLMELAPLPPHPDMAAAVRQLAEALAELSLLDTDLATAQPSAAAAAAVYLAACLLAARPAQEWLARHCVVDPASLVALVTKLMSLLQQQLAKYEAETAALAPPQRLAALRACDVPCALLIRYLAWAAVHRCMGSGMGMAAQLHPVDVEPLERAAAASVASAASIASASAISAATAAPTGIVNVDMTAQGAEPSSARGVAVTDPAVARPSAQPPSKRKLPSASSQQQQQPPAALSLGGKRPLTAHTGAAANRREMPDLMGGTGSAGPSGCRAKATGGL</sequence>
<dbReference type="SMART" id="SM00385">
    <property type="entry name" value="CYCLIN"/>
    <property type="match status" value="2"/>
</dbReference>
<evidence type="ECO:0000313" key="9">
    <source>
        <dbReference type="Proteomes" id="UP000075714"/>
    </source>
</evidence>
<dbReference type="Pfam" id="PF00134">
    <property type="entry name" value="Cyclin_N"/>
    <property type="match status" value="1"/>
</dbReference>
<accession>A0A150G8D8</accession>
<feature type="domain" description="Cyclin-like" evidence="6">
    <location>
        <begin position="211"/>
        <end position="295"/>
    </location>
</feature>
<evidence type="ECO:0000259" key="7">
    <source>
        <dbReference type="SMART" id="SM01332"/>
    </source>
</evidence>
<dbReference type="Gene3D" id="1.10.472.10">
    <property type="entry name" value="Cyclin-like"/>
    <property type="match status" value="2"/>
</dbReference>
<evidence type="ECO:0000256" key="2">
    <source>
        <dbReference type="ARBA" id="ARBA00023127"/>
    </source>
</evidence>
<feature type="region of interest" description="Disordered" evidence="5">
    <location>
        <begin position="403"/>
        <end position="488"/>
    </location>
</feature>
<name>A0A150G8D8_GONPE</name>
<dbReference type="OrthoDB" id="541636at2759"/>
<dbReference type="InterPro" id="IPR036915">
    <property type="entry name" value="Cyclin-like_sf"/>
</dbReference>
<dbReference type="InterPro" id="IPR004367">
    <property type="entry name" value="Cyclin_C-dom"/>
</dbReference>
<feature type="compositionally biased region" description="Low complexity" evidence="5">
    <location>
        <begin position="430"/>
        <end position="446"/>
    </location>
</feature>
<gene>
    <name evidence="8" type="ORF">GPECTOR_47g390</name>
</gene>
<dbReference type="FunFam" id="1.10.472.10:FF:000001">
    <property type="entry name" value="G2/mitotic-specific cyclin"/>
    <property type="match status" value="1"/>
</dbReference>
<dbReference type="SUPFAM" id="SSF47954">
    <property type="entry name" value="Cyclin-like"/>
    <property type="match status" value="2"/>
</dbReference>
<dbReference type="STRING" id="33097.A0A150G8D8"/>